<reference evidence="2 3" key="1">
    <citation type="submission" date="2016-01" db="EMBL/GenBank/DDBJ databases">
        <title>Genome Sequences of Twelve Sporeforming Bacillus Species Isolated from Foods.</title>
        <authorList>
            <person name="Berendsen E.M."/>
            <person name="Wells-Bennik M.H."/>
            <person name="Krawcyk A.O."/>
            <person name="De Jong A."/>
            <person name="Holsappel S."/>
            <person name="Eijlander R.T."/>
            <person name="Kuipers O.P."/>
        </authorList>
    </citation>
    <scope>NUCLEOTIDE SEQUENCE [LARGE SCALE GENOMIC DNA]</scope>
    <source>
        <strain evidence="2 3">B4102</strain>
    </source>
</reference>
<proteinExistence type="predicted"/>
<dbReference type="EMBL" id="LQYN01000168">
    <property type="protein sequence ID" value="KYC84888.1"/>
    <property type="molecule type" value="Genomic_DNA"/>
</dbReference>
<evidence type="ECO:0000313" key="3">
    <source>
        <dbReference type="Proteomes" id="UP000075666"/>
    </source>
</evidence>
<dbReference type="Proteomes" id="UP000075666">
    <property type="component" value="Unassembled WGS sequence"/>
</dbReference>
<comment type="caution">
    <text evidence="2">The sequence shown here is derived from an EMBL/GenBank/DDBJ whole genome shotgun (WGS) entry which is preliminary data.</text>
</comment>
<evidence type="ECO:0000313" key="2">
    <source>
        <dbReference type="EMBL" id="KYC84888.1"/>
    </source>
</evidence>
<gene>
    <name evidence="2" type="ORF">B4102_4192</name>
</gene>
<sequence>MFGKKRSGSMWKANVSLWVRKEEKRSDEEVKRKSMGLERREAVR</sequence>
<organism evidence="2 3">
    <name type="scientific">Heyndrickxia sporothermodurans</name>
    <dbReference type="NCBI Taxonomy" id="46224"/>
    <lineage>
        <taxon>Bacteria</taxon>
        <taxon>Bacillati</taxon>
        <taxon>Bacillota</taxon>
        <taxon>Bacilli</taxon>
        <taxon>Bacillales</taxon>
        <taxon>Bacillaceae</taxon>
        <taxon>Heyndrickxia</taxon>
    </lineage>
</organism>
<dbReference type="AlphaFoldDB" id="A0A150KK43"/>
<name>A0A150KK43_9BACI</name>
<protein>
    <submittedName>
        <fullName evidence="2">Uncharacterized protein</fullName>
    </submittedName>
</protein>
<dbReference type="STRING" id="46224.B4102_4192"/>
<dbReference type="PATRIC" id="fig|46224.3.peg.1993"/>
<feature type="region of interest" description="Disordered" evidence="1">
    <location>
        <begin position="22"/>
        <end position="44"/>
    </location>
</feature>
<keyword evidence="3" id="KW-1185">Reference proteome</keyword>
<accession>A0A150KK43</accession>
<evidence type="ECO:0000256" key="1">
    <source>
        <dbReference type="SAM" id="MobiDB-lite"/>
    </source>
</evidence>